<gene>
    <name evidence="1" type="ORF">SAMN05216236_14112</name>
</gene>
<evidence type="ECO:0008006" key="3">
    <source>
        <dbReference type="Google" id="ProtNLM"/>
    </source>
</evidence>
<dbReference type="STRING" id="999627.SAMN05216236_14112"/>
<dbReference type="InterPro" id="IPR027417">
    <property type="entry name" value="P-loop_NTPase"/>
</dbReference>
<accession>A0A1I7E1T4</accession>
<dbReference type="SUPFAM" id="SSF52540">
    <property type="entry name" value="P-loop containing nucleoside triphosphate hydrolases"/>
    <property type="match status" value="1"/>
</dbReference>
<sequence length="350" mass="39872">MQITLHIGTEKSGTTTIQRFLDINRDLLHAQGVWVPLSLGRVHHRRLSAIFLNHGVVDDFFRHEGLQDRDARIAAKRSWQDEFEAEIQARGAEHVVVCSEHLQSRLTAPEGIRALFDYLSQRFSRIRIILYIREPLATAVSLYSTAIKSGGVLADVPEPGHPYWNNIVNHQETIRRWQANMPSAELELRLFQKDDFVQGDLLSDFIAAAGLPQLEYKRPPRANESLNRVGIELLRRFNGEVPVFLPDGRVNPMRGGILPFFEEHFRAGKSFLPRAQTIAAYEAAFAESNEWVRKTFFPQRAQLFKPVAGAATGDTGLSPQELDQMAGLTAELWRQWRRKMLETPKKHPVP</sequence>
<reference evidence="1 2" key="1">
    <citation type="submission" date="2016-10" db="EMBL/GenBank/DDBJ databases">
        <authorList>
            <person name="de Groot N.N."/>
        </authorList>
    </citation>
    <scope>NUCLEOTIDE SEQUENCE [LARGE SCALE GENOMIC DNA]</scope>
    <source>
        <strain evidence="1 2">CGMCC 1.10959</strain>
    </source>
</reference>
<evidence type="ECO:0000313" key="1">
    <source>
        <dbReference type="EMBL" id="SFU17901.1"/>
    </source>
</evidence>
<dbReference type="OrthoDB" id="7540582at2"/>
<dbReference type="RefSeq" id="WP_027260288.1">
    <property type="nucleotide sequence ID" value="NZ_FPAW01000041.1"/>
</dbReference>
<keyword evidence="2" id="KW-1185">Reference proteome</keyword>
<organism evidence="1 2">
    <name type="scientific">Sedimentitalea nanhaiensis</name>
    <dbReference type="NCBI Taxonomy" id="999627"/>
    <lineage>
        <taxon>Bacteria</taxon>
        <taxon>Pseudomonadati</taxon>
        <taxon>Pseudomonadota</taxon>
        <taxon>Alphaproteobacteria</taxon>
        <taxon>Rhodobacterales</taxon>
        <taxon>Paracoccaceae</taxon>
        <taxon>Sedimentitalea</taxon>
    </lineage>
</organism>
<name>A0A1I7E1T4_9RHOB</name>
<dbReference type="EMBL" id="FPAW01000041">
    <property type="protein sequence ID" value="SFU17901.1"/>
    <property type="molecule type" value="Genomic_DNA"/>
</dbReference>
<proteinExistence type="predicted"/>
<dbReference type="Gene3D" id="3.40.50.300">
    <property type="entry name" value="P-loop containing nucleotide triphosphate hydrolases"/>
    <property type="match status" value="1"/>
</dbReference>
<evidence type="ECO:0000313" key="2">
    <source>
        <dbReference type="Proteomes" id="UP000182466"/>
    </source>
</evidence>
<dbReference type="Proteomes" id="UP000182466">
    <property type="component" value="Unassembled WGS sequence"/>
</dbReference>
<protein>
    <recommendedName>
        <fullName evidence="3">Sulfotransferase family protein</fullName>
    </recommendedName>
</protein>
<dbReference type="AlphaFoldDB" id="A0A1I7E1T4"/>